<dbReference type="Proteomes" id="UP000332933">
    <property type="component" value="Unassembled WGS sequence"/>
</dbReference>
<evidence type="ECO:0000256" key="2">
    <source>
        <dbReference type="SAM" id="MobiDB-lite"/>
    </source>
</evidence>
<feature type="region of interest" description="Disordered" evidence="2">
    <location>
        <begin position="1"/>
        <end position="41"/>
    </location>
</feature>
<organism evidence="4 5">
    <name type="scientific">Aphanomyces stellatus</name>
    <dbReference type="NCBI Taxonomy" id="120398"/>
    <lineage>
        <taxon>Eukaryota</taxon>
        <taxon>Sar</taxon>
        <taxon>Stramenopiles</taxon>
        <taxon>Oomycota</taxon>
        <taxon>Saprolegniomycetes</taxon>
        <taxon>Saprolegniales</taxon>
        <taxon>Verrucalvaceae</taxon>
        <taxon>Aphanomyces</taxon>
    </lineage>
</organism>
<protein>
    <submittedName>
        <fullName evidence="4">Aste57867_3430 protein</fullName>
    </submittedName>
</protein>
<feature type="region of interest" description="Disordered" evidence="2">
    <location>
        <begin position="361"/>
        <end position="397"/>
    </location>
</feature>
<feature type="coiled-coil region" evidence="1">
    <location>
        <begin position="560"/>
        <end position="657"/>
    </location>
</feature>
<dbReference type="OrthoDB" id="76578at2759"/>
<evidence type="ECO:0000313" key="3">
    <source>
        <dbReference type="EMBL" id="KAF0715333.1"/>
    </source>
</evidence>
<evidence type="ECO:0000256" key="1">
    <source>
        <dbReference type="SAM" id="Coils"/>
    </source>
</evidence>
<accession>A0A485KAQ5</accession>
<dbReference type="AlphaFoldDB" id="A0A485KAQ5"/>
<dbReference type="EMBL" id="VJMH01000600">
    <property type="protein sequence ID" value="KAF0715333.1"/>
    <property type="molecule type" value="Genomic_DNA"/>
</dbReference>
<sequence>MSAANGGGVVGLSSPPKSPCGSSSFPARSSKFRDQQQRQSDAHVPVDNAIHWATFFQAICPVVQAANPLRLHLADTVLLSPTGAPSIWYHSTTGALLKRKHSNHVTPNAILAAFLGPNPDRIGPTEAVAVCRFGFSSRLMSRADLEALIGQLLVNKLEPLIDVNSGSPLAPPLPSLPFCLQRYIKPADDKRYIVTFSLHPPQQALNHFHDSASLSAKAPSTCEVFVAQYSKRYNSSKTQAIDHADDGDAATDAAPPVFDDRKASFDFHTALGIQTAKVVSPESRMKHIVIQMAQYINSRHAANPIQGMVVEFVIGAADDEIYLTAILGLSWQDQTTPSWERLAHVDPESKLICQFYHAKGTARHAPPPPTLSPRPAAPTTHEPTTQPPTQTPRFPSVPNAQVADVWTRSLVSADRSPRYKNASPSKLFRDGRFVTKLSALQCESACRLHMPMHRACRPALLVDLARQVEDMREDLIDQKEKCMDAEERAAVCVQVAITATDKKCATDHLLEVLQRRHEGQREAWERRFMASAERETHAAARLETQRQHIASLVQRNSAQDRALMTELAAARTELQALKDEDARRVAEMAEKDKANAHLMEEREKARQQAIIDTIQREGTQSHIHSLRAQISLLKREKEVLRKEANRYMAERDDLLRVLPVVTSISDKKAHKPLRVNVSDLFEPGDNAKEINMLQLMLASHAKVLKGTYQYLTLQAAGTSSKSNLTLQSFVAFAKDCGFMAPDAISVDGLHSIVARVTKDERKASVATTAAHDAKDTTLTYAQFCECLIRIAHVLYKVELPQLTKRFACLIENDLATFEKAKFDGKADD</sequence>
<feature type="compositionally biased region" description="Pro residues" evidence="2">
    <location>
        <begin position="365"/>
        <end position="376"/>
    </location>
</feature>
<name>A0A485KAQ5_9STRA</name>
<feature type="compositionally biased region" description="Low complexity" evidence="2">
    <location>
        <begin position="13"/>
        <end position="26"/>
    </location>
</feature>
<gene>
    <name evidence="4" type="primary">Aste57867_3430</name>
    <name evidence="3" type="ORF">As57867_003420</name>
    <name evidence="4" type="ORF">ASTE57867_3430</name>
</gene>
<dbReference type="EMBL" id="CAADRA010000600">
    <property type="protein sequence ID" value="VFT80596.1"/>
    <property type="molecule type" value="Genomic_DNA"/>
</dbReference>
<feature type="coiled-coil region" evidence="1">
    <location>
        <begin position="461"/>
        <end position="488"/>
    </location>
</feature>
<keyword evidence="1" id="KW-0175">Coiled coil</keyword>
<reference evidence="4 5" key="1">
    <citation type="submission" date="2019-03" db="EMBL/GenBank/DDBJ databases">
        <authorList>
            <person name="Gaulin E."/>
            <person name="Dumas B."/>
        </authorList>
    </citation>
    <scope>NUCLEOTIDE SEQUENCE [LARGE SCALE GENOMIC DNA]</scope>
    <source>
        <strain evidence="4">CBS 568.67</strain>
    </source>
</reference>
<feature type="compositionally biased region" description="Gly residues" evidence="2">
    <location>
        <begin position="1"/>
        <end position="10"/>
    </location>
</feature>
<reference evidence="3" key="2">
    <citation type="submission" date="2019-06" db="EMBL/GenBank/DDBJ databases">
        <title>Genomics analysis of Aphanomyces spp. identifies a new class of oomycete effector associated with host adaptation.</title>
        <authorList>
            <person name="Gaulin E."/>
        </authorList>
    </citation>
    <scope>NUCLEOTIDE SEQUENCE</scope>
    <source>
        <strain evidence="3">CBS 578.67</strain>
    </source>
</reference>
<keyword evidence="5" id="KW-1185">Reference proteome</keyword>
<evidence type="ECO:0000313" key="5">
    <source>
        <dbReference type="Proteomes" id="UP000332933"/>
    </source>
</evidence>
<evidence type="ECO:0000313" key="4">
    <source>
        <dbReference type="EMBL" id="VFT80596.1"/>
    </source>
</evidence>
<proteinExistence type="predicted"/>